<sequence length="307" mass="34357">MRIEDWDVLIAAVEQTSLNRASQALNLSQPALSRRLAKLENELDVRLFERRGKRLVLTPAGRLCYEHALEMRRLDAKFRQQLADLRGGRRRSLTIGASLTTLQSTLPDLIRMYTESFPHSEVKALTGKTHEIIAFVKERRVDLGLVATAIESPDLRCVPLFDDHLSFVLPIGHPLLAQAAASGIPLQALNGLPVVLFSRGTWYRVLVDELFDRYDITPDIRMEIDSFEAIIRIVPSCGLATLLPKSYLRQVVLNDNGLAAADIPELRQTTRTTSLVHLKSAPLDPDLLAWIGRVRQAFAARIADQAL</sequence>
<dbReference type="Gene3D" id="3.40.190.290">
    <property type="match status" value="1"/>
</dbReference>
<protein>
    <submittedName>
        <fullName evidence="6">LysR family transcriptional regulator</fullName>
    </submittedName>
</protein>
<dbReference type="Pfam" id="PF00126">
    <property type="entry name" value="HTH_1"/>
    <property type="match status" value="1"/>
</dbReference>
<evidence type="ECO:0000256" key="4">
    <source>
        <dbReference type="ARBA" id="ARBA00023163"/>
    </source>
</evidence>
<dbReference type="FunFam" id="1.10.10.10:FF:000001">
    <property type="entry name" value="LysR family transcriptional regulator"/>
    <property type="match status" value="1"/>
</dbReference>
<evidence type="ECO:0000259" key="5">
    <source>
        <dbReference type="PROSITE" id="PS50931"/>
    </source>
</evidence>
<dbReference type="PRINTS" id="PR00039">
    <property type="entry name" value="HTHLYSR"/>
</dbReference>
<dbReference type="SUPFAM" id="SSF46785">
    <property type="entry name" value="Winged helix' DNA-binding domain"/>
    <property type="match status" value="1"/>
</dbReference>
<gene>
    <name evidence="6" type="ORF">BLM47_09065</name>
</gene>
<dbReference type="InterPro" id="IPR005119">
    <property type="entry name" value="LysR_subst-bd"/>
</dbReference>
<dbReference type="PANTHER" id="PTHR30126">
    <property type="entry name" value="HTH-TYPE TRANSCRIPTIONAL REGULATOR"/>
    <property type="match status" value="1"/>
</dbReference>
<evidence type="ECO:0000256" key="1">
    <source>
        <dbReference type="ARBA" id="ARBA00009437"/>
    </source>
</evidence>
<dbReference type="InterPro" id="IPR036390">
    <property type="entry name" value="WH_DNA-bd_sf"/>
</dbReference>
<dbReference type="GO" id="GO:0000976">
    <property type="term" value="F:transcription cis-regulatory region binding"/>
    <property type="evidence" value="ECO:0007669"/>
    <property type="project" value="TreeGrafter"/>
</dbReference>
<comment type="caution">
    <text evidence="6">The sequence shown here is derived from an EMBL/GenBank/DDBJ whole genome shotgun (WGS) entry which is preliminary data.</text>
</comment>
<dbReference type="PROSITE" id="PS50931">
    <property type="entry name" value="HTH_LYSR"/>
    <property type="match status" value="1"/>
</dbReference>
<name>A0A2A6DZ53_9BACL</name>
<accession>A0A2A6DZ53</accession>
<dbReference type="PANTHER" id="PTHR30126:SF40">
    <property type="entry name" value="HTH-TYPE TRANSCRIPTIONAL REGULATOR GLTR"/>
    <property type="match status" value="1"/>
</dbReference>
<evidence type="ECO:0000313" key="6">
    <source>
        <dbReference type="EMBL" id="PDO10071.1"/>
    </source>
</evidence>
<dbReference type="SUPFAM" id="SSF53850">
    <property type="entry name" value="Periplasmic binding protein-like II"/>
    <property type="match status" value="1"/>
</dbReference>
<dbReference type="InterPro" id="IPR036388">
    <property type="entry name" value="WH-like_DNA-bd_sf"/>
</dbReference>
<keyword evidence="2" id="KW-0805">Transcription regulation</keyword>
<comment type="similarity">
    <text evidence="1">Belongs to the LysR transcriptional regulatory family.</text>
</comment>
<dbReference type="InterPro" id="IPR000847">
    <property type="entry name" value="LysR_HTH_N"/>
</dbReference>
<organism evidence="6 7">
    <name type="scientific">Candidatus Reconcilbacillus cellulovorans</name>
    <dbReference type="NCBI Taxonomy" id="1906605"/>
    <lineage>
        <taxon>Bacteria</taxon>
        <taxon>Bacillati</taxon>
        <taxon>Bacillota</taxon>
        <taxon>Bacilli</taxon>
        <taxon>Bacillales</taxon>
        <taxon>Paenibacillaceae</taxon>
        <taxon>Candidatus Reconcilbacillus</taxon>
    </lineage>
</organism>
<keyword evidence="4" id="KW-0804">Transcription</keyword>
<dbReference type="EMBL" id="MOXJ01000020">
    <property type="protein sequence ID" value="PDO10071.1"/>
    <property type="molecule type" value="Genomic_DNA"/>
</dbReference>
<dbReference type="Proteomes" id="UP000243688">
    <property type="component" value="Unassembled WGS sequence"/>
</dbReference>
<evidence type="ECO:0000313" key="7">
    <source>
        <dbReference type="Proteomes" id="UP000243688"/>
    </source>
</evidence>
<dbReference type="AlphaFoldDB" id="A0A2A6DZ53"/>
<proteinExistence type="inferred from homology"/>
<dbReference type="Pfam" id="PF03466">
    <property type="entry name" value="LysR_substrate"/>
    <property type="match status" value="1"/>
</dbReference>
<evidence type="ECO:0000256" key="2">
    <source>
        <dbReference type="ARBA" id="ARBA00023015"/>
    </source>
</evidence>
<evidence type="ECO:0000256" key="3">
    <source>
        <dbReference type="ARBA" id="ARBA00023125"/>
    </source>
</evidence>
<reference evidence="6 7" key="1">
    <citation type="submission" date="2016-12" db="EMBL/GenBank/DDBJ databases">
        <title>Candidatus Reconcilibacillus cellulovorans genome.</title>
        <authorList>
            <person name="Kolinko S."/>
            <person name="Wu Y.-W."/>
            <person name="Tachea F."/>
            <person name="Denzel E."/>
            <person name="Hiras J."/>
            <person name="Baecker N."/>
            <person name="Chan L.J."/>
            <person name="Eichorst S.A."/>
            <person name="Frey D."/>
            <person name="Adams P.D."/>
            <person name="Pray T."/>
            <person name="Tanjore D."/>
            <person name="Petzold C.J."/>
            <person name="Gladden J.M."/>
            <person name="Simmons B.A."/>
            <person name="Singer S.W."/>
        </authorList>
    </citation>
    <scope>NUCLEOTIDE SEQUENCE [LARGE SCALE GENOMIC DNA]</scope>
    <source>
        <strain evidence="6">JTherm</strain>
    </source>
</reference>
<dbReference type="CDD" id="cd05466">
    <property type="entry name" value="PBP2_LTTR_substrate"/>
    <property type="match status" value="1"/>
</dbReference>
<dbReference type="Gene3D" id="1.10.10.10">
    <property type="entry name" value="Winged helix-like DNA-binding domain superfamily/Winged helix DNA-binding domain"/>
    <property type="match status" value="1"/>
</dbReference>
<dbReference type="GO" id="GO:0003700">
    <property type="term" value="F:DNA-binding transcription factor activity"/>
    <property type="evidence" value="ECO:0007669"/>
    <property type="project" value="InterPro"/>
</dbReference>
<keyword evidence="3" id="KW-0238">DNA-binding</keyword>
<feature type="domain" description="HTH lysR-type" evidence="5">
    <location>
        <begin position="1"/>
        <end position="58"/>
    </location>
</feature>